<reference evidence="2 3" key="1">
    <citation type="submission" date="2018-08" db="EMBL/GenBank/DDBJ databases">
        <authorList>
            <person name="Khan S.A."/>
            <person name="Jeon C.O."/>
            <person name="Chun B.H."/>
            <person name="Jeong S.E."/>
        </authorList>
    </citation>
    <scope>NUCLEOTIDE SEQUENCE [LARGE SCALE GENOMIC DNA]</scope>
    <source>
        <strain evidence="2 3">S-16</strain>
    </source>
</reference>
<accession>A0A3N7HWN8</accession>
<feature type="signal peptide" evidence="1">
    <location>
        <begin position="1"/>
        <end position="22"/>
    </location>
</feature>
<evidence type="ECO:0000313" key="3">
    <source>
        <dbReference type="Proteomes" id="UP000267464"/>
    </source>
</evidence>
<dbReference type="RefSeq" id="WP_124538970.1">
    <property type="nucleotide sequence ID" value="NZ_QUSW01000001.1"/>
</dbReference>
<keyword evidence="3" id="KW-1185">Reference proteome</keyword>
<dbReference type="AlphaFoldDB" id="A0A3N7HWN8"/>
<name>A0A3N7HWN8_9BURK</name>
<reference evidence="2 3" key="2">
    <citation type="submission" date="2018-12" db="EMBL/GenBank/DDBJ databases">
        <title>Rhizobacter gummiphilus sp. nov., a rubber-degrading bacterium isolated from the soil of a botanical garden in Japan.</title>
        <authorList>
            <person name="Shunsuke S.S."/>
        </authorList>
    </citation>
    <scope>NUCLEOTIDE SEQUENCE [LARGE SCALE GENOMIC DNA]</scope>
    <source>
        <strain evidence="2 3">S-16</strain>
    </source>
</reference>
<dbReference type="EMBL" id="QUSW01000001">
    <property type="protein sequence ID" value="RQP26293.1"/>
    <property type="molecule type" value="Genomic_DNA"/>
</dbReference>
<dbReference type="OrthoDB" id="9913617at2"/>
<feature type="chain" id="PRO_5018054354" evidence="1">
    <location>
        <begin position="23"/>
        <end position="170"/>
    </location>
</feature>
<proteinExistence type="predicted"/>
<gene>
    <name evidence="2" type="ORF">DZC73_04490</name>
</gene>
<organism evidence="2 3">
    <name type="scientific">Piscinibacter terrae</name>
    <dbReference type="NCBI Taxonomy" id="2496871"/>
    <lineage>
        <taxon>Bacteria</taxon>
        <taxon>Pseudomonadati</taxon>
        <taxon>Pseudomonadota</taxon>
        <taxon>Betaproteobacteria</taxon>
        <taxon>Burkholderiales</taxon>
        <taxon>Sphaerotilaceae</taxon>
        <taxon>Piscinibacter</taxon>
    </lineage>
</organism>
<evidence type="ECO:0000313" key="2">
    <source>
        <dbReference type="EMBL" id="RQP26293.1"/>
    </source>
</evidence>
<keyword evidence="1" id="KW-0732">Signal</keyword>
<sequence>MKLLPRLLVPSLLCLLHSVSLAGAAGNPEVFIEGLTCSAGAHGLRMPATLPELMRLGRVQQESVQGVEQWEGYTATRKTVSFPGLVLGIVTFSNQADRYMLSSAEISAATWQKLSPYAVGQPVKAVRSVLGAASADDTELRSTYTGENDSIRFETVGGKVSKIVYQCYTG</sequence>
<comment type="caution">
    <text evidence="2">The sequence shown here is derived from an EMBL/GenBank/DDBJ whole genome shotgun (WGS) entry which is preliminary data.</text>
</comment>
<evidence type="ECO:0000256" key="1">
    <source>
        <dbReference type="SAM" id="SignalP"/>
    </source>
</evidence>
<protein>
    <submittedName>
        <fullName evidence="2">Uncharacterized protein</fullName>
    </submittedName>
</protein>
<dbReference type="Proteomes" id="UP000267464">
    <property type="component" value="Unassembled WGS sequence"/>
</dbReference>